<keyword evidence="1" id="KW-0472">Membrane</keyword>
<evidence type="ECO:0000313" key="3">
    <source>
        <dbReference type="Proteomes" id="UP000006048"/>
    </source>
</evidence>
<dbReference type="Proteomes" id="UP000006048">
    <property type="component" value="Chromosome"/>
</dbReference>
<dbReference type="HOGENOM" id="CLU_2332806_0_0_12"/>
<feature type="transmembrane region" description="Helical" evidence="1">
    <location>
        <begin position="72"/>
        <end position="91"/>
    </location>
</feature>
<organism evidence="2 3">
    <name type="scientific">Turneriella parva (strain ATCC BAA-1111 / DSM 21527 / NCTC 11395 / H)</name>
    <name type="common">Leptospira parva</name>
    <dbReference type="NCBI Taxonomy" id="869212"/>
    <lineage>
        <taxon>Bacteria</taxon>
        <taxon>Pseudomonadati</taxon>
        <taxon>Spirochaetota</taxon>
        <taxon>Spirochaetia</taxon>
        <taxon>Leptospirales</taxon>
        <taxon>Leptospiraceae</taxon>
        <taxon>Turneriella</taxon>
    </lineage>
</organism>
<dbReference type="PATRIC" id="fig|869212.3.peg.1606"/>
<gene>
    <name evidence="2" type="ordered locus">Turpa_1610</name>
</gene>
<dbReference type="AlphaFoldDB" id="I4B4Q1"/>
<keyword evidence="1" id="KW-1133">Transmembrane helix</keyword>
<keyword evidence="3" id="KW-1185">Reference proteome</keyword>
<feature type="transmembrane region" description="Helical" evidence="1">
    <location>
        <begin position="33"/>
        <end position="52"/>
    </location>
</feature>
<proteinExistence type="predicted"/>
<evidence type="ECO:0000256" key="1">
    <source>
        <dbReference type="SAM" id="Phobius"/>
    </source>
</evidence>
<dbReference type="KEGG" id="tpx:Turpa_1610"/>
<reference evidence="2 3" key="1">
    <citation type="submission" date="2012-06" db="EMBL/GenBank/DDBJ databases">
        <title>The complete chromosome of genome of Turneriella parva DSM 21527.</title>
        <authorList>
            <consortium name="US DOE Joint Genome Institute (JGI-PGF)"/>
            <person name="Lucas S."/>
            <person name="Han J."/>
            <person name="Lapidus A."/>
            <person name="Bruce D."/>
            <person name="Goodwin L."/>
            <person name="Pitluck S."/>
            <person name="Peters L."/>
            <person name="Kyrpides N."/>
            <person name="Mavromatis K."/>
            <person name="Ivanova N."/>
            <person name="Mikhailova N."/>
            <person name="Chertkov O."/>
            <person name="Detter J.C."/>
            <person name="Tapia R."/>
            <person name="Han C."/>
            <person name="Land M."/>
            <person name="Hauser L."/>
            <person name="Markowitz V."/>
            <person name="Cheng J.-F."/>
            <person name="Hugenholtz P."/>
            <person name="Woyke T."/>
            <person name="Wu D."/>
            <person name="Gronow S."/>
            <person name="Wellnitz S."/>
            <person name="Brambilla E."/>
            <person name="Klenk H.-P."/>
            <person name="Eisen J.A."/>
        </authorList>
    </citation>
    <scope>NUCLEOTIDE SEQUENCE [LARGE SCALE GENOMIC DNA]</scope>
    <source>
        <strain evidence="3">ATCC BAA-1111 / DSM 21527 / NCTC 11395 / H</strain>
    </source>
</reference>
<sequence length="98" mass="10984">MLLRNRKPEDAFGLQPSEHSSILLLIMWQKIKTYTIAHLLGLALVVGGWYLSIMNTSADRWQSVKFLSGANLVGLVMIIIGAYLPEIWISIKNRGKSS</sequence>
<dbReference type="EMBL" id="CP002959">
    <property type="protein sequence ID" value="AFM12258.1"/>
    <property type="molecule type" value="Genomic_DNA"/>
</dbReference>
<name>I4B4Q1_TURPD</name>
<evidence type="ECO:0000313" key="2">
    <source>
        <dbReference type="EMBL" id="AFM12258.1"/>
    </source>
</evidence>
<accession>I4B4Q1</accession>
<keyword evidence="1" id="KW-0812">Transmembrane</keyword>
<protein>
    <submittedName>
        <fullName evidence="2">Uncharacterized protein</fullName>
    </submittedName>
</protein>
<dbReference type="STRING" id="869212.Turpa_1610"/>